<protein>
    <submittedName>
        <fullName evidence="3">Putative kinase-like protein TMKL1</fullName>
    </submittedName>
</protein>
<evidence type="ECO:0000313" key="4">
    <source>
        <dbReference type="Proteomes" id="UP000623129"/>
    </source>
</evidence>
<evidence type="ECO:0000256" key="1">
    <source>
        <dbReference type="SAM" id="Phobius"/>
    </source>
</evidence>
<keyword evidence="3" id="KW-0808">Transferase</keyword>
<feature type="domain" description="Protein kinase" evidence="2">
    <location>
        <begin position="81"/>
        <end position="347"/>
    </location>
</feature>
<proteinExistence type="predicted"/>
<dbReference type="GO" id="GO:0004672">
    <property type="term" value="F:protein kinase activity"/>
    <property type="evidence" value="ECO:0007669"/>
    <property type="project" value="InterPro"/>
</dbReference>
<organism evidence="3 4">
    <name type="scientific">Carex littledalei</name>
    <dbReference type="NCBI Taxonomy" id="544730"/>
    <lineage>
        <taxon>Eukaryota</taxon>
        <taxon>Viridiplantae</taxon>
        <taxon>Streptophyta</taxon>
        <taxon>Embryophyta</taxon>
        <taxon>Tracheophyta</taxon>
        <taxon>Spermatophyta</taxon>
        <taxon>Magnoliopsida</taxon>
        <taxon>Liliopsida</taxon>
        <taxon>Poales</taxon>
        <taxon>Cyperaceae</taxon>
        <taxon>Cyperoideae</taxon>
        <taxon>Cariceae</taxon>
        <taxon>Carex</taxon>
        <taxon>Carex subgen. Euthyceras</taxon>
    </lineage>
</organism>
<keyword evidence="1" id="KW-0812">Transmembrane</keyword>
<evidence type="ECO:0000259" key="2">
    <source>
        <dbReference type="PROSITE" id="PS50011"/>
    </source>
</evidence>
<keyword evidence="1" id="KW-0472">Membrane</keyword>
<sequence length="349" mass="38806">MAKHHRHLIKLLLCSILPGLLLLLLLVLFFLLYRKHKHNRRERSIETAVYNTNTVYDSPEETEDLMTFSAGEDLTASDILEAPGEVIGRSSYGTVYRACLRRTGSIVLLRFVRPACIGSAQDIVPLVKTLASVTPHSNLVPLKALYVGPRGEKLFVHPFYAAGTLAQFLRDGVVESQRWEITCKLSLGITQGLNHLHTGTGCSKPIIHGNIKTNNILLDENLEPRLSDFGLHLLLSPTSGQEMLEASALQGYKAPELIKMKDATKETDIYSLGVVLLELLTQRDPIKILSLLHSKDLVFEREISEVFKGCGNGEGLLKFFRLAMDCCAPVPGLRPDVKSILSRLEEICR</sequence>
<name>A0A833QMG2_9POAL</name>
<accession>A0A833QMG2</accession>
<feature type="transmembrane region" description="Helical" evidence="1">
    <location>
        <begin position="12"/>
        <end position="33"/>
    </location>
</feature>
<dbReference type="GO" id="GO:0005524">
    <property type="term" value="F:ATP binding"/>
    <property type="evidence" value="ECO:0007669"/>
    <property type="project" value="InterPro"/>
</dbReference>
<dbReference type="Pfam" id="PF00069">
    <property type="entry name" value="Pkinase"/>
    <property type="match status" value="1"/>
</dbReference>
<dbReference type="InterPro" id="IPR011009">
    <property type="entry name" value="Kinase-like_dom_sf"/>
</dbReference>
<dbReference type="EMBL" id="SWLB01000027">
    <property type="protein sequence ID" value="KAF3321274.1"/>
    <property type="molecule type" value="Genomic_DNA"/>
</dbReference>
<dbReference type="InterPro" id="IPR052451">
    <property type="entry name" value="Ser/Thr_kinase-like"/>
</dbReference>
<dbReference type="SUPFAM" id="SSF56112">
    <property type="entry name" value="Protein kinase-like (PK-like)"/>
    <property type="match status" value="1"/>
</dbReference>
<dbReference type="OrthoDB" id="4062651at2759"/>
<keyword evidence="3" id="KW-0418">Kinase</keyword>
<dbReference type="InterPro" id="IPR000719">
    <property type="entry name" value="Prot_kinase_dom"/>
</dbReference>
<dbReference type="PANTHER" id="PTHR48008:SF13">
    <property type="entry name" value="PROTEIN KINASE SUPERFAMILY PROTEIN"/>
    <property type="match status" value="1"/>
</dbReference>
<reference evidence="3" key="1">
    <citation type="submission" date="2020-01" db="EMBL/GenBank/DDBJ databases">
        <title>Genome sequence of Kobresia littledalei, the first chromosome-level genome in the family Cyperaceae.</title>
        <authorList>
            <person name="Qu G."/>
        </authorList>
    </citation>
    <scope>NUCLEOTIDE SEQUENCE</scope>
    <source>
        <strain evidence="3">C.B.Clarke</strain>
        <tissue evidence="3">Leaf</tissue>
    </source>
</reference>
<evidence type="ECO:0000313" key="3">
    <source>
        <dbReference type="EMBL" id="KAF3321274.1"/>
    </source>
</evidence>
<gene>
    <name evidence="3" type="ORF">FCM35_KLT14527</name>
</gene>
<dbReference type="Gene3D" id="1.10.510.10">
    <property type="entry name" value="Transferase(Phosphotransferase) domain 1"/>
    <property type="match status" value="1"/>
</dbReference>
<keyword evidence="1" id="KW-1133">Transmembrane helix</keyword>
<dbReference type="PANTHER" id="PTHR48008">
    <property type="entry name" value="LEUCINE-RICH REPEAT RECEPTOR-LIKE PROTEIN KINASE IMK3-RELATED"/>
    <property type="match status" value="1"/>
</dbReference>
<dbReference type="PROSITE" id="PS50011">
    <property type="entry name" value="PROTEIN_KINASE_DOM"/>
    <property type="match status" value="1"/>
</dbReference>
<comment type="caution">
    <text evidence="3">The sequence shown here is derived from an EMBL/GenBank/DDBJ whole genome shotgun (WGS) entry which is preliminary data.</text>
</comment>
<dbReference type="Proteomes" id="UP000623129">
    <property type="component" value="Unassembled WGS sequence"/>
</dbReference>
<keyword evidence="4" id="KW-1185">Reference proteome</keyword>
<dbReference type="AlphaFoldDB" id="A0A833QMG2"/>